<sequence length="130" mass="14626">MNQIDRDTLSDVISKKDTKWKVTFPSFFQMPFSGKALSCRDTLSNIYCHCFILPDAIPRLRAKYATTLTFIVINRHSQGFRSIGQLHLVAPVTGFLSPFYFLAPPPKNVAMPLAGSQFYSEARTNHLSPA</sequence>
<gene>
    <name evidence="1" type="ORF">NPIL_91641</name>
</gene>
<dbReference type="Proteomes" id="UP000887013">
    <property type="component" value="Unassembled WGS sequence"/>
</dbReference>
<comment type="caution">
    <text evidence="1">The sequence shown here is derived from an EMBL/GenBank/DDBJ whole genome shotgun (WGS) entry which is preliminary data.</text>
</comment>
<name>A0A8X6NVS7_NEPPI</name>
<accession>A0A8X6NVS7</accession>
<organism evidence="1 2">
    <name type="scientific">Nephila pilipes</name>
    <name type="common">Giant wood spider</name>
    <name type="synonym">Nephila maculata</name>
    <dbReference type="NCBI Taxonomy" id="299642"/>
    <lineage>
        <taxon>Eukaryota</taxon>
        <taxon>Metazoa</taxon>
        <taxon>Ecdysozoa</taxon>
        <taxon>Arthropoda</taxon>
        <taxon>Chelicerata</taxon>
        <taxon>Arachnida</taxon>
        <taxon>Araneae</taxon>
        <taxon>Araneomorphae</taxon>
        <taxon>Entelegynae</taxon>
        <taxon>Araneoidea</taxon>
        <taxon>Nephilidae</taxon>
        <taxon>Nephila</taxon>
    </lineage>
</organism>
<dbReference type="EMBL" id="BMAW01014000">
    <property type="protein sequence ID" value="GFT36946.1"/>
    <property type="molecule type" value="Genomic_DNA"/>
</dbReference>
<proteinExistence type="predicted"/>
<reference evidence="1" key="1">
    <citation type="submission" date="2020-08" db="EMBL/GenBank/DDBJ databases">
        <title>Multicomponent nature underlies the extraordinary mechanical properties of spider dragline silk.</title>
        <authorList>
            <person name="Kono N."/>
            <person name="Nakamura H."/>
            <person name="Mori M."/>
            <person name="Yoshida Y."/>
            <person name="Ohtoshi R."/>
            <person name="Malay A.D."/>
            <person name="Moran D.A.P."/>
            <person name="Tomita M."/>
            <person name="Numata K."/>
            <person name="Arakawa K."/>
        </authorList>
    </citation>
    <scope>NUCLEOTIDE SEQUENCE</scope>
</reference>
<evidence type="ECO:0000313" key="2">
    <source>
        <dbReference type="Proteomes" id="UP000887013"/>
    </source>
</evidence>
<protein>
    <submittedName>
        <fullName evidence="1">Uncharacterized protein</fullName>
    </submittedName>
</protein>
<evidence type="ECO:0000313" key="1">
    <source>
        <dbReference type="EMBL" id="GFT36946.1"/>
    </source>
</evidence>
<keyword evidence="2" id="KW-1185">Reference proteome</keyword>
<dbReference type="AlphaFoldDB" id="A0A8X6NVS7"/>